<proteinExistence type="predicted"/>
<dbReference type="RefSeq" id="XP_021872732.1">
    <property type="nucleotide sequence ID" value="XM_022012405.1"/>
</dbReference>
<dbReference type="EMBL" id="NBSH01000003">
    <property type="protein sequence ID" value="ORX38869.1"/>
    <property type="molecule type" value="Genomic_DNA"/>
</dbReference>
<protein>
    <submittedName>
        <fullName evidence="2">Uncharacterized protein</fullName>
    </submittedName>
</protein>
<name>A0A1Y1ULL0_9TREE</name>
<reference evidence="2 3" key="1">
    <citation type="submission" date="2017-03" db="EMBL/GenBank/DDBJ databases">
        <title>Widespread Adenine N6-methylation of Active Genes in Fungi.</title>
        <authorList>
            <consortium name="DOE Joint Genome Institute"/>
            <person name="Mondo S.J."/>
            <person name="Dannebaum R.O."/>
            <person name="Kuo R.C."/>
            <person name="Louie K.B."/>
            <person name="Bewick A.J."/>
            <person name="Labutti K."/>
            <person name="Haridas S."/>
            <person name="Kuo A."/>
            <person name="Salamov A."/>
            <person name="Ahrendt S.R."/>
            <person name="Lau R."/>
            <person name="Bowen B.P."/>
            <person name="Lipzen A."/>
            <person name="Sullivan W."/>
            <person name="Andreopoulos W.B."/>
            <person name="Clum A."/>
            <person name="Lindquist E."/>
            <person name="Daum C."/>
            <person name="Northen T.R."/>
            <person name="Ramamoorthy G."/>
            <person name="Schmitz R.J."/>
            <person name="Gryganskyi A."/>
            <person name="Culley D."/>
            <person name="Magnuson J."/>
            <person name="James T.Y."/>
            <person name="O'Malley M.A."/>
            <person name="Stajich J.E."/>
            <person name="Spatafora J.W."/>
            <person name="Visel A."/>
            <person name="Grigoriev I.V."/>
        </authorList>
    </citation>
    <scope>NUCLEOTIDE SEQUENCE [LARGE SCALE GENOMIC DNA]</scope>
    <source>
        <strain evidence="2 3">NRRL Y-17943</strain>
    </source>
</reference>
<accession>A0A1Y1ULL0</accession>
<dbReference type="AlphaFoldDB" id="A0A1Y1ULL0"/>
<keyword evidence="3" id="KW-1185">Reference proteome</keyword>
<evidence type="ECO:0000313" key="2">
    <source>
        <dbReference type="EMBL" id="ORX38869.1"/>
    </source>
</evidence>
<feature type="region of interest" description="Disordered" evidence="1">
    <location>
        <begin position="173"/>
        <end position="212"/>
    </location>
</feature>
<evidence type="ECO:0000256" key="1">
    <source>
        <dbReference type="SAM" id="MobiDB-lite"/>
    </source>
</evidence>
<organism evidence="2 3">
    <name type="scientific">Kockovaella imperatae</name>
    <dbReference type="NCBI Taxonomy" id="4999"/>
    <lineage>
        <taxon>Eukaryota</taxon>
        <taxon>Fungi</taxon>
        <taxon>Dikarya</taxon>
        <taxon>Basidiomycota</taxon>
        <taxon>Agaricomycotina</taxon>
        <taxon>Tremellomycetes</taxon>
        <taxon>Tremellales</taxon>
        <taxon>Cuniculitremaceae</taxon>
        <taxon>Kockovaella</taxon>
    </lineage>
</organism>
<dbReference type="GeneID" id="33554213"/>
<dbReference type="Proteomes" id="UP000193218">
    <property type="component" value="Unassembled WGS sequence"/>
</dbReference>
<comment type="caution">
    <text evidence="2">The sequence shown here is derived from an EMBL/GenBank/DDBJ whole genome shotgun (WGS) entry which is preliminary data.</text>
</comment>
<dbReference type="InParanoid" id="A0A1Y1ULL0"/>
<gene>
    <name evidence="2" type="ORF">BD324DRAFT_294851</name>
</gene>
<evidence type="ECO:0000313" key="3">
    <source>
        <dbReference type="Proteomes" id="UP000193218"/>
    </source>
</evidence>
<sequence>MMIMKWAIVVCPAFKVAEESIIHSIPYRSAPDSFSSSSITFVSRIVILICGPKADRHSAFIIDSSSSVVEGTHTFLKAKGSGTKCIDSEDPLIASSSLDIKTDFHPWIHVSTLEVGVEHKRNSAQPHRVSVLHTFQWEIGHPHLWSSNSVLTASLVSLTYLVLPLYSSKPINQSAPSENRPLILTSSSHTSFKGPDSRSPTLVPRGSLLFQP</sequence>